<dbReference type="SUPFAM" id="SSF109604">
    <property type="entry name" value="HD-domain/PDEase-like"/>
    <property type="match status" value="1"/>
</dbReference>
<proteinExistence type="predicted"/>
<accession>A0A1W6DX80</accession>
<reference evidence="1 2" key="1">
    <citation type="submission" date="2017-02" db="EMBL/GenBank/DDBJ databases">
        <title>The first characterized phage against a member of the ecologically important #sphingomonads reveals high dissimilarity against all other known phages.</title>
        <authorList>
            <person name="Nielsen T.K."/>
            <person name="Carstens A.B."/>
            <person name="Kot W."/>
            <person name="Lametsch R."/>
            <person name="Neve H."/>
            <person name="Hansen L.H."/>
        </authorList>
    </citation>
    <scope>NUCLEOTIDE SEQUENCE [LARGE SCALE GENOMIC DNA]</scope>
</reference>
<keyword evidence="2" id="KW-1185">Reference proteome</keyword>
<sequence>MSQFPPLPGTPDRYDPALPPIDCGFPTSDWIQLPHGRVFAPLEPKHPINKLDIEYIAHSLSLQCRWMGGTSDLATGDPIHYSVAQHCVIVADLVNLGRQKLVPDAEWERVKSPALYGLMHDASEAYLCDVPRPLKPYLGGYYDYERELMSAIIDEFSVPVCGAIVEATKKVDNMMIFLERDKLIGKPPIPYGNEADHPGVTIDEVVPEFYCWSPKEAKRMFLEKFEEINRWQGNYVPLGYANRGYGI</sequence>
<organism evidence="1 2">
    <name type="scientific">Sphingobium phage Lacusarx</name>
    <dbReference type="NCBI Taxonomy" id="1980139"/>
    <lineage>
        <taxon>Viruses</taxon>
        <taxon>Duplodnaviria</taxon>
        <taxon>Heunggongvirae</taxon>
        <taxon>Uroviricota</taxon>
        <taxon>Caudoviricetes</taxon>
        <taxon>Lacusarxvirus</taxon>
        <taxon>Lacusarxvirus lacusarx</taxon>
    </lineage>
</organism>
<evidence type="ECO:0000313" key="1">
    <source>
        <dbReference type="EMBL" id="ARK07466.1"/>
    </source>
</evidence>
<gene>
    <name evidence="1" type="ORF">LAV_00066</name>
</gene>
<dbReference type="Proteomes" id="UP000223906">
    <property type="component" value="Segment"/>
</dbReference>
<dbReference type="EMBL" id="KY629563">
    <property type="protein sequence ID" value="ARK07466.1"/>
    <property type="molecule type" value="Genomic_DNA"/>
</dbReference>
<evidence type="ECO:0000313" key="2">
    <source>
        <dbReference type="Proteomes" id="UP000223906"/>
    </source>
</evidence>
<protein>
    <recommendedName>
        <fullName evidence="3">Phosphohydrolase</fullName>
    </recommendedName>
</protein>
<evidence type="ECO:0008006" key="3">
    <source>
        <dbReference type="Google" id="ProtNLM"/>
    </source>
</evidence>
<name>A0A1W6DX80_9CAUD</name>
<dbReference type="OrthoDB" id="26026at10239"/>
<dbReference type="Gene3D" id="1.10.3210.10">
    <property type="entry name" value="Hypothetical protein af1432"/>
    <property type="match status" value="1"/>
</dbReference>